<evidence type="ECO:0000259" key="7">
    <source>
        <dbReference type="Pfam" id="PF00862"/>
    </source>
</evidence>
<keyword evidence="3" id="KW-0328">Glycosyltransferase</keyword>
<evidence type="ECO:0000256" key="3">
    <source>
        <dbReference type="ARBA" id="ARBA00022676"/>
    </source>
</evidence>
<organism evidence="8 9">
    <name type="scientific">Vitis vinifera</name>
    <name type="common">Grape</name>
    <dbReference type="NCBI Taxonomy" id="29760"/>
    <lineage>
        <taxon>Eukaryota</taxon>
        <taxon>Viridiplantae</taxon>
        <taxon>Streptophyta</taxon>
        <taxon>Embryophyta</taxon>
        <taxon>Tracheophyta</taxon>
        <taxon>Spermatophyta</taxon>
        <taxon>Magnoliopsida</taxon>
        <taxon>eudicotyledons</taxon>
        <taxon>Gunneridae</taxon>
        <taxon>Pentapetalae</taxon>
        <taxon>rosids</taxon>
        <taxon>Vitales</taxon>
        <taxon>Vitaceae</taxon>
        <taxon>Viteae</taxon>
        <taxon>Vitis</taxon>
    </lineage>
</organism>
<dbReference type="Gene3D" id="3.40.50.2000">
    <property type="entry name" value="Glycogen Phosphorylase B"/>
    <property type="match status" value="2"/>
</dbReference>
<dbReference type="Pfam" id="PF00862">
    <property type="entry name" value="GT-B_Sucrose_synth"/>
    <property type="match status" value="1"/>
</dbReference>
<evidence type="ECO:0000313" key="9">
    <source>
        <dbReference type="Proteomes" id="UP000288805"/>
    </source>
</evidence>
<accession>A0A438G767</accession>
<name>A0A438G767_VITVI</name>
<comment type="similarity">
    <text evidence="1">Belongs to the glycosyltransferase 1 family. Plant sucrose synthase subfamily.</text>
</comment>
<keyword evidence="4" id="KW-0808">Transferase</keyword>
<dbReference type="InterPro" id="IPR012820">
    <property type="entry name" value="Sucrose_synthase_pln/cyn"/>
</dbReference>
<dbReference type="EMBL" id="QGNW01000552">
    <property type="protein sequence ID" value="RVW68056.1"/>
    <property type="molecule type" value="Genomic_DNA"/>
</dbReference>
<dbReference type="FunFam" id="3.40.50.2000:FF:000549">
    <property type="entry name" value="Sucrose synthase 3"/>
    <property type="match status" value="1"/>
</dbReference>
<evidence type="ECO:0000256" key="1">
    <source>
        <dbReference type="ARBA" id="ARBA00005894"/>
    </source>
</evidence>
<evidence type="ECO:0000256" key="4">
    <source>
        <dbReference type="ARBA" id="ARBA00022679"/>
    </source>
</evidence>
<evidence type="ECO:0000256" key="6">
    <source>
        <dbReference type="SAM" id="SignalP"/>
    </source>
</evidence>
<dbReference type="SUPFAM" id="SSF53756">
    <property type="entry name" value="UDP-Glycosyltransferase/glycogen phosphorylase"/>
    <property type="match status" value="1"/>
</dbReference>
<dbReference type="PANTHER" id="PTHR45839:SF9">
    <property type="entry name" value="SUCROSE SYNTHASE 2"/>
    <property type="match status" value="1"/>
</dbReference>
<dbReference type="Proteomes" id="UP000288805">
    <property type="component" value="Unassembled WGS sequence"/>
</dbReference>
<protein>
    <recommendedName>
        <fullName evidence="2">sucrose synthase</fullName>
        <ecNumber evidence="2">2.4.1.13</ecNumber>
    </recommendedName>
</protein>
<dbReference type="PANTHER" id="PTHR45839">
    <property type="match status" value="1"/>
</dbReference>
<feature type="chain" id="PRO_5019525165" description="sucrose synthase" evidence="6">
    <location>
        <begin position="26"/>
        <end position="356"/>
    </location>
</feature>
<dbReference type="GO" id="GO:0005985">
    <property type="term" value="P:sucrose metabolic process"/>
    <property type="evidence" value="ECO:0007669"/>
    <property type="project" value="InterPro"/>
</dbReference>
<feature type="signal peptide" evidence="6">
    <location>
        <begin position="1"/>
        <end position="25"/>
    </location>
</feature>
<keyword evidence="6" id="KW-0732">Signal</keyword>
<dbReference type="GO" id="GO:0016157">
    <property type="term" value="F:sucrose synthase activity"/>
    <property type="evidence" value="ECO:0007669"/>
    <property type="project" value="UniProtKB-EC"/>
</dbReference>
<feature type="domain" description="Sucrose synthase first GT-B" evidence="7">
    <location>
        <begin position="225"/>
        <end position="353"/>
    </location>
</feature>
<reference evidence="8 9" key="1">
    <citation type="journal article" date="2018" name="PLoS Genet.">
        <title>Population sequencing reveals clonal diversity and ancestral inbreeding in the grapevine cultivar Chardonnay.</title>
        <authorList>
            <person name="Roach M.J."/>
            <person name="Johnson D.L."/>
            <person name="Bohlmann J."/>
            <person name="van Vuuren H.J."/>
            <person name="Jones S.J."/>
            <person name="Pretorius I.S."/>
            <person name="Schmidt S.A."/>
            <person name="Borneman A.R."/>
        </authorList>
    </citation>
    <scope>NUCLEOTIDE SEQUENCE [LARGE SCALE GENOMIC DNA]</scope>
    <source>
        <strain evidence="9">cv. Chardonnay</strain>
        <tissue evidence="8">Leaf</tissue>
    </source>
</reference>
<dbReference type="InterPro" id="IPR000368">
    <property type="entry name" value="Sucrose_synth_GT-B1"/>
</dbReference>
<evidence type="ECO:0000256" key="5">
    <source>
        <dbReference type="ARBA" id="ARBA00049030"/>
    </source>
</evidence>
<comment type="catalytic activity">
    <reaction evidence="5">
        <text>an NDP-alpha-D-glucose + D-fructose = a ribonucleoside 5'-diphosphate + sucrose + H(+)</text>
        <dbReference type="Rhea" id="RHEA:16241"/>
        <dbReference type="ChEBI" id="CHEBI:15378"/>
        <dbReference type="ChEBI" id="CHEBI:17992"/>
        <dbReference type="ChEBI" id="CHEBI:37721"/>
        <dbReference type="ChEBI" id="CHEBI:57930"/>
        <dbReference type="ChEBI" id="CHEBI:76533"/>
        <dbReference type="EC" id="2.4.1.13"/>
    </reaction>
</comment>
<dbReference type="EC" id="2.4.1.13" evidence="2"/>
<gene>
    <name evidence="8" type="primary">SUS2_6</name>
    <name evidence="8" type="ORF">CK203_065034</name>
</gene>
<sequence>MFVENSYLLILSLCSVSSLIDLVTHFPKTLETESTPFRSLLSHHSRDGSSTSACVPVPDMKTLTSSLRSSRFEALDDQSLVPTSPWSWNRETKPPFSSYLPREIEPTMHPSHPHLAYQCHWGSPWRAVATLDITGDMVIQAKLESGVGHALDEGNIEVGVWGRPLALLGLPDTSGQIAYMLDQVRALENEMLLKIQKQGLDVIPKILIVTRLIPDAKGTTRNQRLERISEDVSNEIAAELQGVPDLIIGNYSDGNLVASLLSYKLGITQCNIAHALEKTKYPESDIYWRKFEDKYHFSSQFTADLIAMNNADSIITSTYQEIAGSKNHVGQYESHTTFTLLGLHRVVHGIDFLSQV</sequence>
<evidence type="ECO:0000313" key="8">
    <source>
        <dbReference type="EMBL" id="RVW68056.1"/>
    </source>
</evidence>
<evidence type="ECO:0000256" key="2">
    <source>
        <dbReference type="ARBA" id="ARBA00012540"/>
    </source>
</evidence>
<proteinExistence type="inferred from homology"/>
<comment type="caution">
    <text evidence="8">The sequence shown here is derived from an EMBL/GenBank/DDBJ whole genome shotgun (WGS) entry which is preliminary data.</text>
</comment>
<dbReference type="AlphaFoldDB" id="A0A438G767"/>